<evidence type="ECO:0000313" key="1">
    <source>
        <dbReference type="EMBL" id="BAX24914.1"/>
    </source>
</evidence>
<name>A0A1V1H903_ORYPU</name>
<reference evidence="1" key="1">
    <citation type="submission" date="2009-05" db="EMBL/GenBank/DDBJ databases">
        <title>Oryza sativa Japonica Group genomic DNA, chromosome 6, BAC clone:KMK0024M20, cultivar:Khau Mac Kho.</title>
        <authorList>
            <person name="Matsumoto T."/>
            <person name="Wu J."/>
            <person name="Kanamori H."/>
        </authorList>
    </citation>
    <scope>NUCLEOTIDE SEQUENCE</scope>
    <source>
        <strain evidence="1">IRGC 105690</strain>
    </source>
</reference>
<protein>
    <submittedName>
        <fullName evidence="1">Uncharacterized protein</fullName>
    </submittedName>
</protein>
<sequence>MGVFVPLLWHGTSRSRRHPRYFLSGRRLDLPDTRLWILAQLGGMRFSWVSFGKALSRTSVADGPEMTVWTMYGRESEKELMEETNNLLFVNRDKLLQSNLWNGSRQVEDEDVDPTAEEYLQEQAEYEDF</sequence>
<evidence type="ECO:0000313" key="2">
    <source>
        <dbReference type="EMBL" id="BAX24918.1"/>
    </source>
</evidence>
<dbReference type="EMBL" id="AP011466">
    <property type="protein sequence ID" value="BAX24918.1"/>
    <property type="molecule type" value="Genomic_DNA"/>
</dbReference>
<gene>
    <name evidence="1" type="primary">OP_Ba0021N11.37</name>
    <name evidence="2" type="synonym">OP_Ba0089L24.1</name>
</gene>
<accession>A0A1V1H903</accession>
<proteinExistence type="predicted"/>
<dbReference type="AlphaFoldDB" id="A0A1V1H903"/>
<organism evidence="1">
    <name type="scientific">Oryza punctata</name>
    <name type="common">Red rice</name>
    <dbReference type="NCBI Taxonomy" id="4537"/>
    <lineage>
        <taxon>Eukaryota</taxon>
        <taxon>Viridiplantae</taxon>
        <taxon>Streptophyta</taxon>
        <taxon>Embryophyta</taxon>
        <taxon>Tracheophyta</taxon>
        <taxon>Spermatophyta</taxon>
        <taxon>Magnoliopsida</taxon>
        <taxon>Liliopsida</taxon>
        <taxon>Poales</taxon>
        <taxon>Poaceae</taxon>
        <taxon>BOP clade</taxon>
        <taxon>Oryzoideae</taxon>
        <taxon>Oryzeae</taxon>
        <taxon>Oryzinae</taxon>
        <taxon>Oryza</taxon>
    </lineage>
</organism>
<dbReference type="EMBL" id="AP011465">
    <property type="protein sequence ID" value="BAX24914.1"/>
    <property type="molecule type" value="Genomic_DNA"/>
</dbReference>